<dbReference type="AlphaFoldDB" id="A0A6M3LNU1"/>
<dbReference type="EMBL" id="MT143285">
    <property type="protein sequence ID" value="QJA95094.1"/>
    <property type="molecule type" value="Genomic_DNA"/>
</dbReference>
<reference evidence="2" key="1">
    <citation type="submission" date="2020-03" db="EMBL/GenBank/DDBJ databases">
        <title>The deep terrestrial virosphere.</title>
        <authorList>
            <person name="Holmfeldt K."/>
            <person name="Nilsson E."/>
            <person name="Simone D."/>
            <person name="Lopez-Fernandez M."/>
            <person name="Wu X."/>
            <person name="de Brujin I."/>
            <person name="Lundin D."/>
            <person name="Andersson A."/>
            <person name="Bertilsson S."/>
            <person name="Dopson M."/>
        </authorList>
    </citation>
    <scope>NUCLEOTIDE SEQUENCE</scope>
    <source>
        <strain evidence="2">MM415B03656</strain>
    </source>
</reference>
<sequence length="601" mass="68286">MLKSESEVITLAPELQNDVYGAFGRQCADEDLYYNREYEVAVAEGFEPWMQKPETPFEAINNAATQVDTTNIRVEVPPRNDSEGAQADAELVRKGLLGFWHTIYHHQGLVLHAAAKHQFLYGVAFLKLVYDRDVWGERPLIKKNEDYSTFRKRLGTWNDKNVNYFPFRLMLPKPAFVFPDPSSSGTKYWIEKTQKLAADVRRRWPEFEVAAKDTEWLDFYEYWDEKHSIYICDKRVLMEAKEHNYTLPPYVECPSGLGLDSTTAKPEERWRGLLYALKDRIRQEARLESMLEHIIASSAYPEDYIQGPAEMREELKQTANEWESHPAVLNVLAVDGAEFKTRNAHRIPPDAWQLLGQSSSRLRTATVEPVLTGSREQGVRAGYEVAMRAGLAKQKYGPALFSLERGCEGLGTRFLRMVEHCVADKVTVWAKTPAQSIDLAIGPKDIKGYYRHKVTLSSVSPEEEDRKAMLGQRLFTSGAISWWTLATRYLHIENPYDEMKQMLIEAAFKSPEVQAILATTLLAGGAVKEQAQNITGETTPFPNVGNRGNPPPSFPRPNEPERTRIMPRGPEEFEQNALQTTKPGGYQGKRSWPPQSGGPRA</sequence>
<evidence type="ECO:0000313" key="2">
    <source>
        <dbReference type="EMBL" id="QJA95094.1"/>
    </source>
</evidence>
<proteinExistence type="predicted"/>
<name>A0A6M3LNU1_9ZZZZ</name>
<feature type="region of interest" description="Disordered" evidence="1">
    <location>
        <begin position="536"/>
        <end position="601"/>
    </location>
</feature>
<gene>
    <name evidence="2" type="ORF">MM415B03656_0008</name>
</gene>
<evidence type="ECO:0000256" key="1">
    <source>
        <dbReference type="SAM" id="MobiDB-lite"/>
    </source>
</evidence>
<protein>
    <submittedName>
        <fullName evidence="2">Uncharacterized protein</fullName>
    </submittedName>
</protein>
<accession>A0A6M3LNU1</accession>
<organism evidence="2">
    <name type="scientific">viral metagenome</name>
    <dbReference type="NCBI Taxonomy" id="1070528"/>
    <lineage>
        <taxon>unclassified sequences</taxon>
        <taxon>metagenomes</taxon>
        <taxon>organismal metagenomes</taxon>
    </lineage>
</organism>